<dbReference type="GO" id="GO:0052621">
    <property type="term" value="F:diguanylate cyclase activity"/>
    <property type="evidence" value="ECO:0007669"/>
    <property type="project" value="UniProtKB-EC"/>
</dbReference>
<dbReference type="InterPro" id="IPR050469">
    <property type="entry name" value="Diguanylate_Cyclase"/>
</dbReference>
<feature type="transmembrane region" description="Helical" evidence="3">
    <location>
        <begin position="119"/>
        <end position="138"/>
    </location>
</feature>
<dbReference type="InterPro" id="IPR043128">
    <property type="entry name" value="Rev_trsase/Diguanyl_cyclase"/>
</dbReference>
<dbReference type="EMBL" id="FORF01000008">
    <property type="protein sequence ID" value="SFI91594.1"/>
    <property type="molecule type" value="Genomic_DNA"/>
</dbReference>
<dbReference type="NCBIfam" id="TIGR00254">
    <property type="entry name" value="GGDEF"/>
    <property type="match status" value="1"/>
</dbReference>
<evidence type="ECO:0000256" key="1">
    <source>
        <dbReference type="ARBA" id="ARBA00012528"/>
    </source>
</evidence>
<feature type="transmembrane region" description="Helical" evidence="3">
    <location>
        <begin position="184"/>
        <end position="208"/>
    </location>
</feature>
<feature type="transmembrane region" description="Helical" evidence="3">
    <location>
        <begin position="145"/>
        <end position="164"/>
    </location>
</feature>
<evidence type="ECO:0000313" key="5">
    <source>
        <dbReference type="EMBL" id="SFI91594.1"/>
    </source>
</evidence>
<dbReference type="Gene3D" id="3.30.70.270">
    <property type="match status" value="1"/>
</dbReference>
<name>A0A1I3M3J8_9HYPH</name>
<dbReference type="FunFam" id="3.30.70.270:FF:000001">
    <property type="entry name" value="Diguanylate cyclase domain protein"/>
    <property type="match status" value="1"/>
</dbReference>
<organism evidence="5 6">
    <name type="scientific">Aquamicrobium aerolatum DSM 21857</name>
    <dbReference type="NCBI Taxonomy" id="1121003"/>
    <lineage>
        <taxon>Bacteria</taxon>
        <taxon>Pseudomonadati</taxon>
        <taxon>Pseudomonadota</taxon>
        <taxon>Alphaproteobacteria</taxon>
        <taxon>Hyphomicrobiales</taxon>
        <taxon>Phyllobacteriaceae</taxon>
        <taxon>Aerobium</taxon>
    </lineage>
</organism>
<dbReference type="PANTHER" id="PTHR45138:SF9">
    <property type="entry name" value="DIGUANYLATE CYCLASE DGCM-RELATED"/>
    <property type="match status" value="1"/>
</dbReference>
<dbReference type="InterPro" id="IPR000160">
    <property type="entry name" value="GGDEF_dom"/>
</dbReference>
<dbReference type="InterPro" id="IPR029787">
    <property type="entry name" value="Nucleotide_cyclase"/>
</dbReference>
<dbReference type="SUPFAM" id="SSF55073">
    <property type="entry name" value="Nucleotide cyclase"/>
    <property type="match status" value="1"/>
</dbReference>
<evidence type="ECO:0000313" key="6">
    <source>
        <dbReference type="Proteomes" id="UP000242763"/>
    </source>
</evidence>
<dbReference type="OrthoDB" id="9812260at2"/>
<gene>
    <name evidence="5" type="ORF">SAMN03080618_01655</name>
</gene>
<keyword evidence="3" id="KW-1133">Transmembrane helix</keyword>
<reference evidence="6" key="1">
    <citation type="submission" date="2016-10" db="EMBL/GenBank/DDBJ databases">
        <authorList>
            <person name="Varghese N."/>
            <person name="Submissions S."/>
        </authorList>
    </citation>
    <scope>NUCLEOTIDE SEQUENCE [LARGE SCALE GENOMIC DNA]</scope>
    <source>
        <strain evidence="6">DSM 21857</strain>
    </source>
</reference>
<comment type="catalytic activity">
    <reaction evidence="2">
        <text>2 GTP = 3',3'-c-di-GMP + 2 diphosphate</text>
        <dbReference type="Rhea" id="RHEA:24898"/>
        <dbReference type="ChEBI" id="CHEBI:33019"/>
        <dbReference type="ChEBI" id="CHEBI:37565"/>
        <dbReference type="ChEBI" id="CHEBI:58805"/>
        <dbReference type="EC" id="2.7.7.65"/>
    </reaction>
</comment>
<dbReference type="STRING" id="1121003.SAMN03080618_01655"/>
<accession>A0A1I3M3J8</accession>
<keyword evidence="3" id="KW-0812">Transmembrane</keyword>
<dbReference type="EC" id="2.7.7.65" evidence="1"/>
<protein>
    <recommendedName>
        <fullName evidence="1">diguanylate cyclase</fullName>
        <ecNumber evidence="1">2.7.7.65</ecNumber>
    </recommendedName>
</protein>
<dbReference type="PROSITE" id="PS50887">
    <property type="entry name" value="GGDEF"/>
    <property type="match status" value="1"/>
</dbReference>
<dbReference type="Pfam" id="PF00990">
    <property type="entry name" value="GGDEF"/>
    <property type="match status" value="1"/>
</dbReference>
<feature type="domain" description="GGDEF" evidence="4">
    <location>
        <begin position="249"/>
        <end position="384"/>
    </location>
</feature>
<evidence type="ECO:0000256" key="2">
    <source>
        <dbReference type="ARBA" id="ARBA00034247"/>
    </source>
</evidence>
<dbReference type="PANTHER" id="PTHR45138">
    <property type="entry name" value="REGULATORY COMPONENTS OF SENSORY TRANSDUCTION SYSTEM"/>
    <property type="match status" value="1"/>
</dbReference>
<dbReference type="CDD" id="cd01949">
    <property type="entry name" value="GGDEF"/>
    <property type="match status" value="1"/>
</dbReference>
<keyword evidence="3" id="KW-0472">Membrane</keyword>
<evidence type="ECO:0000259" key="4">
    <source>
        <dbReference type="PROSITE" id="PS50887"/>
    </source>
</evidence>
<proteinExistence type="predicted"/>
<dbReference type="AlphaFoldDB" id="A0A1I3M3J8"/>
<keyword evidence="6" id="KW-1185">Reference proteome</keyword>
<dbReference type="SMART" id="SM00267">
    <property type="entry name" value="GGDEF"/>
    <property type="match status" value="1"/>
</dbReference>
<feature type="transmembrane region" description="Helical" evidence="3">
    <location>
        <begin position="95"/>
        <end position="113"/>
    </location>
</feature>
<evidence type="ECO:0000256" key="3">
    <source>
        <dbReference type="SAM" id="Phobius"/>
    </source>
</evidence>
<feature type="transmembrane region" description="Helical" evidence="3">
    <location>
        <begin position="63"/>
        <end position="83"/>
    </location>
</feature>
<dbReference type="Proteomes" id="UP000242763">
    <property type="component" value="Unassembled WGS sequence"/>
</dbReference>
<feature type="transmembrane region" description="Helical" evidence="3">
    <location>
        <begin position="6"/>
        <end position="27"/>
    </location>
</feature>
<feature type="transmembrane region" description="Helical" evidence="3">
    <location>
        <begin position="39"/>
        <end position="57"/>
    </location>
</feature>
<dbReference type="RefSeq" id="WP_091520859.1">
    <property type="nucleotide sequence ID" value="NZ_FORF01000008.1"/>
</dbReference>
<sequence>MPNLDFMTLYVVIFLTSLTVAIVWGAFTLRYKKQIAPRYWLAACLLSLVGGIVLAIQGNAGSLAPAVIGNSIIVYSFMQFWVGLRRFSERGGGQAHAVAVTAVALCLMVLFHDNDRARSMVYAGGQASVMLLCSVTLLRMRPLGIGGAVAGGGFLIALFGQLAVIGGNAGVMTGALPYDRFYTLASYALMCTIFTASIWNLGFAVMLIEKLQDELARLSETDDLTGLGNRRAFTRRLAEVHRHASAAGEPYAVMMADMNGFKQLNDTHGHAAGDRALVEVARIMKSCARRSDVVTRIGGDEFCLILPATGERDAQRVLQTIRQRIDAYRFRVGDGELALAAAIGVAEWAPQSELGAAAVVAAADRKLYEQKADPAKARVVGKQQHLRAVSVAEADH</sequence>